<sequence>MADHMALEGCTSTDRSHMDSLLKTTRERMLSKCPDFQFIRDVADATKHAKLSVSKRVEAPREVSSSNQISATPGLFQAPFGEGVFAEAVIVFAVLKDGSSKPLLPAVRSVLEAWKTELLQ</sequence>
<accession>A0A845GBQ9</accession>
<dbReference type="Proteomes" id="UP000470302">
    <property type="component" value="Unassembled WGS sequence"/>
</dbReference>
<name>A0A845GBQ9_9BURK</name>
<evidence type="ECO:0000313" key="1">
    <source>
        <dbReference type="EMBL" id="MYM90297.1"/>
    </source>
</evidence>
<gene>
    <name evidence="1" type="ORF">GTP91_24385</name>
</gene>
<organism evidence="1 2">
    <name type="scientific">Duganella vulcania</name>
    <dbReference type="NCBI Taxonomy" id="2692166"/>
    <lineage>
        <taxon>Bacteria</taxon>
        <taxon>Pseudomonadati</taxon>
        <taxon>Pseudomonadota</taxon>
        <taxon>Betaproteobacteria</taxon>
        <taxon>Burkholderiales</taxon>
        <taxon>Oxalobacteraceae</taxon>
        <taxon>Telluria group</taxon>
        <taxon>Duganella</taxon>
    </lineage>
</organism>
<proteinExistence type="predicted"/>
<reference evidence="1 2" key="1">
    <citation type="submission" date="2020-01" db="EMBL/GenBank/DDBJ databases">
        <title>Novel species isolated from a subtropical stream in China.</title>
        <authorList>
            <person name="Lu H."/>
        </authorList>
    </citation>
    <scope>NUCLEOTIDE SEQUENCE [LARGE SCALE GENOMIC DNA]</scope>
    <source>
        <strain evidence="1 2">FT82W</strain>
    </source>
</reference>
<dbReference type="EMBL" id="WWCW01000113">
    <property type="protein sequence ID" value="MYM90297.1"/>
    <property type="molecule type" value="Genomic_DNA"/>
</dbReference>
<dbReference type="AlphaFoldDB" id="A0A845GBQ9"/>
<protein>
    <submittedName>
        <fullName evidence="1">Uncharacterized protein</fullName>
    </submittedName>
</protein>
<comment type="caution">
    <text evidence="1">The sequence shown here is derived from an EMBL/GenBank/DDBJ whole genome shotgun (WGS) entry which is preliminary data.</text>
</comment>
<evidence type="ECO:0000313" key="2">
    <source>
        <dbReference type="Proteomes" id="UP000470302"/>
    </source>
</evidence>